<sequence>MIKGGYGQTELGHKHNIELENRHKIQHSPDNTYILPSQLCEPENRAAIVNALQDRNAPIPPQFEECYYSYQNVHQRHHLRQINFLAQLSFLCYFFADWFLLPDIVYISGIARTSAVSSFMLLNWAMFKYCKNILTLDLLLPISSAFAATVWFWLLHQSENSSVYFYQYASVIFILLGCLSIQVRFRPSVLTALLISAVIISGVIHLNNTLQQTIIFLLVYIPILIFSLYISWNNTLNARRTFLRSMLEEWDRHMLRELAHTDELTQLNNRRQFELIADQKIHQWPQYQSICLLMFDVDFFKRINDSYGHDIGDQVLQNIAEIARKEMRREDVLARFGGEEFVALLPETALEDAMMIANRLRQKIESSTVYIGNNIQLNFTISIGVSQLDPEDVDLHLLIKEADVALYRAKQNGRNQVVCFDSLPNEV</sequence>
<gene>
    <name evidence="6" type="ORF">F4W09_15710</name>
</gene>
<evidence type="ECO:0000313" key="6">
    <source>
        <dbReference type="EMBL" id="KAB1851883.1"/>
    </source>
</evidence>
<dbReference type="CDD" id="cd01949">
    <property type="entry name" value="GGDEF"/>
    <property type="match status" value="1"/>
</dbReference>
<feature type="domain" description="GGDEF" evidence="5">
    <location>
        <begin position="288"/>
        <end position="422"/>
    </location>
</feature>
<dbReference type="InterPro" id="IPR050469">
    <property type="entry name" value="Diguanylate_Cyclase"/>
</dbReference>
<comment type="catalytic activity">
    <reaction evidence="3">
        <text>2 GTP = 3',3'-c-di-GMP + 2 diphosphate</text>
        <dbReference type="Rhea" id="RHEA:24898"/>
        <dbReference type="ChEBI" id="CHEBI:33019"/>
        <dbReference type="ChEBI" id="CHEBI:37565"/>
        <dbReference type="ChEBI" id="CHEBI:58805"/>
        <dbReference type="EC" id="2.7.7.65"/>
    </reaction>
</comment>
<dbReference type="FunFam" id="3.30.70.270:FF:000001">
    <property type="entry name" value="Diguanylate cyclase domain protein"/>
    <property type="match status" value="1"/>
</dbReference>
<dbReference type="InterPro" id="IPR043128">
    <property type="entry name" value="Rev_trsase/Diguanyl_cyclase"/>
</dbReference>
<dbReference type="Pfam" id="PF00990">
    <property type="entry name" value="GGDEF"/>
    <property type="match status" value="1"/>
</dbReference>
<evidence type="ECO:0000259" key="5">
    <source>
        <dbReference type="PROSITE" id="PS50887"/>
    </source>
</evidence>
<proteinExistence type="predicted"/>
<evidence type="ECO:0000313" key="7">
    <source>
        <dbReference type="Proteomes" id="UP000325788"/>
    </source>
</evidence>
<name>A0A5N4W883_9GAMM</name>
<evidence type="ECO:0000256" key="3">
    <source>
        <dbReference type="ARBA" id="ARBA00034247"/>
    </source>
</evidence>
<keyword evidence="4" id="KW-0812">Transmembrane</keyword>
<dbReference type="EMBL" id="VXLD01000017">
    <property type="protein sequence ID" value="KAB1851883.1"/>
    <property type="molecule type" value="Genomic_DNA"/>
</dbReference>
<comment type="caution">
    <text evidence="6">The sequence shown here is derived from an EMBL/GenBank/DDBJ whole genome shotgun (WGS) entry which is preliminary data.</text>
</comment>
<dbReference type="EC" id="2.7.7.65" evidence="2"/>
<dbReference type="PANTHER" id="PTHR45138:SF9">
    <property type="entry name" value="DIGUANYLATE CYCLASE DGCM-RELATED"/>
    <property type="match status" value="1"/>
</dbReference>
<dbReference type="RefSeq" id="WP_104441247.1">
    <property type="nucleotide sequence ID" value="NZ_JBODRR010000011.1"/>
</dbReference>
<dbReference type="InterPro" id="IPR000160">
    <property type="entry name" value="GGDEF_dom"/>
</dbReference>
<evidence type="ECO:0000256" key="4">
    <source>
        <dbReference type="SAM" id="Phobius"/>
    </source>
</evidence>
<dbReference type="SMART" id="SM00267">
    <property type="entry name" value="GGDEF"/>
    <property type="match status" value="1"/>
</dbReference>
<keyword evidence="4" id="KW-0472">Membrane</keyword>
<feature type="transmembrane region" description="Helical" evidence="4">
    <location>
        <begin position="106"/>
        <end position="126"/>
    </location>
</feature>
<keyword evidence="4" id="KW-1133">Transmembrane helix</keyword>
<dbReference type="AlphaFoldDB" id="A0A5N4W883"/>
<dbReference type="Gene3D" id="3.30.70.270">
    <property type="match status" value="1"/>
</dbReference>
<dbReference type="PROSITE" id="PS50887">
    <property type="entry name" value="GGDEF"/>
    <property type="match status" value="1"/>
</dbReference>
<protein>
    <recommendedName>
        <fullName evidence="2">diguanylate cyclase</fullName>
        <ecNumber evidence="2">2.7.7.65</ecNumber>
    </recommendedName>
</protein>
<feature type="transmembrane region" description="Helical" evidence="4">
    <location>
        <begin position="165"/>
        <end position="183"/>
    </location>
</feature>
<dbReference type="SUPFAM" id="SSF55073">
    <property type="entry name" value="Nucleotide cyclase"/>
    <property type="match status" value="1"/>
</dbReference>
<feature type="transmembrane region" description="Helical" evidence="4">
    <location>
        <begin position="190"/>
        <end position="207"/>
    </location>
</feature>
<dbReference type="NCBIfam" id="TIGR00254">
    <property type="entry name" value="GGDEF"/>
    <property type="match status" value="1"/>
</dbReference>
<feature type="transmembrane region" description="Helical" evidence="4">
    <location>
        <begin position="213"/>
        <end position="232"/>
    </location>
</feature>
<dbReference type="Proteomes" id="UP000325788">
    <property type="component" value="Unassembled WGS sequence"/>
</dbReference>
<feature type="transmembrane region" description="Helical" evidence="4">
    <location>
        <begin position="133"/>
        <end position="153"/>
    </location>
</feature>
<evidence type="ECO:0000256" key="1">
    <source>
        <dbReference type="ARBA" id="ARBA00001946"/>
    </source>
</evidence>
<organism evidence="6 7">
    <name type="scientific">Acinetobacter tandoii</name>
    <dbReference type="NCBI Taxonomy" id="202954"/>
    <lineage>
        <taxon>Bacteria</taxon>
        <taxon>Pseudomonadati</taxon>
        <taxon>Pseudomonadota</taxon>
        <taxon>Gammaproteobacteria</taxon>
        <taxon>Moraxellales</taxon>
        <taxon>Moraxellaceae</taxon>
        <taxon>Acinetobacter</taxon>
    </lineage>
</organism>
<dbReference type="PANTHER" id="PTHR45138">
    <property type="entry name" value="REGULATORY COMPONENTS OF SENSORY TRANSDUCTION SYSTEM"/>
    <property type="match status" value="1"/>
</dbReference>
<dbReference type="InterPro" id="IPR029787">
    <property type="entry name" value="Nucleotide_cyclase"/>
</dbReference>
<comment type="cofactor">
    <cofactor evidence="1">
        <name>Mg(2+)</name>
        <dbReference type="ChEBI" id="CHEBI:18420"/>
    </cofactor>
</comment>
<feature type="transmembrane region" description="Helical" evidence="4">
    <location>
        <begin position="82"/>
        <end position="100"/>
    </location>
</feature>
<dbReference type="GO" id="GO:0052621">
    <property type="term" value="F:diguanylate cyclase activity"/>
    <property type="evidence" value="ECO:0007669"/>
    <property type="project" value="UniProtKB-EC"/>
</dbReference>
<reference evidence="6 7" key="1">
    <citation type="submission" date="2019-09" db="EMBL/GenBank/DDBJ databases">
        <title>Draft genome sequence of Acinetobacter tandoii W4-4-4 isolated from environmental water sample.</title>
        <authorList>
            <person name="Wee S.K."/>
            <person name="Yan B."/>
            <person name="Mustaffa S.B."/>
            <person name="Yap E.P.H."/>
        </authorList>
    </citation>
    <scope>NUCLEOTIDE SEQUENCE [LARGE SCALE GENOMIC DNA]</scope>
    <source>
        <strain evidence="6 7">W4-4-4</strain>
    </source>
</reference>
<accession>A0A5N4W883</accession>
<evidence type="ECO:0000256" key="2">
    <source>
        <dbReference type="ARBA" id="ARBA00012528"/>
    </source>
</evidence>